<gene>
    <name evidence="1" type="ORF">PIB30_016180</name>
</gene>
<comment type="caution">
    <text evidence="1">The sequence shown here is derived from an EMBL/GenBank/DDBJ whole genome shotgun (WGS) entry which is preliminary data.</text>
</comment>
<reference evidence="1 2" key="1">
    <citation type="journal article" date="2023" name="Plants (Basel)">
        <title>Bridging the Gap: Combining Genomics and Transcriptomics Approaches to Understand Stylosanthes scabra, an Orphan Legume from the Brazilian Caatinga.</title>
        <authorList>
            <person name="Ferreira-Neto J.R.C."/>
            <person name="da Silva M.D."/>
            <person name="Binneck E."/>
            <person name="de Melo N.F."/>
            <person name="da Silva R.H."/>
            <person name="de Melo A.L.T.M."/>
            <person name="Pandolfi V."/>
            <person name="Bustamante F.O."/>
            <person name="Brasileiro-Vidal A.C."/>
            <person name="Benko-Iseppon A.M."/>
        </authorList>
    </citation>
    <scope>NUCLEOTIDE SEQUENCE [LARGE SCALE GENOMIC DNA]</scope>
    <source>
        <tissue evidence="1">Leaves</tissue>
    </source>
</reference>
<evidence type="ECO:0000313" key="1">
    <source>
        <dbReference type="EMBL" id="MED6156634.1"/>
    </source>
</evidence>
<name>A0ABU6U6L4_9FABA</name>
<keyword evidence="2" id="KW-1185">Reference proteome</keyword>
<accession>A0ABU6U6L4</accession>
<dbReference type="Proteomes" id="UP001341840">
    <property type="component" value="Unassembled WGS sequence"/>
</dbReference>
<proteinExistence type="predicted"/>
<dbReference type="EMBL" id="JASCZI010120874">
    <property type="protein sequence ID" value="MED6156634.1"/>
    <property type="molecule type" value="Genomic_DNA"/>
</dbReference>
<sequence length="325" mass="34841">MLSGSSRPERVCIRSVASFYGSWWTPPSASHVPGASWDVPFMEPTRLLTPSVSHVPAALGGPAELHVVEGAASEAICSSLITDTAAPSRSRAVAVLSRITVWVVTVWAAVHPSSSSLRLPPTSAPFQTNNQRSICLPLGVSFVLSSSKCRHLQQILHGAVSRRPRSLFPCRIRTEPPIWEARRLVKPSSSLFLRPTIIDPLSGFAAVGGCLPLVSSSTCHRLQSSFTGDRGCRQSSTVVVSHLLHRMTSCSSDEAAVNAAHNIESMVASIDNQVNHKEVLSDAAKENQKRKMISFRDKVVGGSTTKFMESAAALVGDRLGKVSGK</sequence>
<evidence type="ECO:0000313" key="2">
    <source>
        <dbReference type="Proteomes" id="UP001341840"/>
    </source>
</evidence>
<organism evidence="1 2">
    <name type="scientific">Stylosanthes scabra</name>
    <dbReference type="NCBI Taxonomy" id="79078"/>
    <lineage>
        <taxon>Eukaryota</taxon>
        <taxon>Viridiplantae</taxon>
        <taxon>Streptophyta</taxon>
        <taxon>Embryophyta</taxon>
        <taxon>Tracheophyta</taxon>
        <taxon>Spermatophyta</taxon>
        <taxon>Magnoliopsida</taxon>
        <taxon>eudicotyledons</taxon>
        <taxon>Gunneridae</taxon>
        <taxon>Pentapetalae</taxon>
        <taxon>rosids</taxon>
        <taxon>fabids</taxon>
        <taxon>Fabales</taxon>
        <taxon>Fabaceae</taxon>
        <taxon>Papilionoideae</taxon>
        <taxon>50 kb inversion clade</taxon>
        <taxon>dalbergioids sensu lato</taxon>
        <taxon>Dalbergieae</taxon>
        <taxon>Pterocarpus clade</taxon>
        <taxon>Stylosanthes</taxon>
    </lineage>
</organism>
<protein>
    <submittedName>
        <fullName evidence="1">Uncharacterized protein</fullName>
    </submittedName>
</protein>